<feature type="region of interest" description="Disordered" evidence="1">
    <location>
        <begin position="46"/>
        <end position="77"/>
    </location>
</feature>
<protein>
    <submittedName>
        <fullName evidence="2">Uncharacterized protein</fullName>
    </submittedName>
</protein>
<keyword evidence="3" id="KW-1185">Reference proteome</keyword>
<name>A0A4D6NR47_VIGUN</name>
<accession>A0A4D6NR47</accession>
<evidence type="ECO:0000313" key="3">
    <source>
        <dbReference type="Proteomes" id="UP000501690"/>
    </source>
</evidence>
<organism evidence="2 3">
    <name type="scientific">Vigna unguiculata</name>
    <name type="common">Cowpea</name>
    <dbReference type="NCBI Taxonomy" id="3917"/>
    <lineage>
        <taxon>Eukaryota</taxon>
        <taxon>Viridiplantae</taxon>
        <taxon>Streptophyta</taxon>
        <taxon>Embryophyta</taxon>
        <taxon>Tracheophyta</taxon>
        <taxon>Spermatophyta</taxon>
        <taxon>Magnoliopsida</taxon>
        <taxon>eudicotyledons</taxon>
        <taxon>Gunneridae</taxon>
        <taxon>Pentapetalae</taxon>
        <taxon>rosids</taxon>
        <taxon>fabids</taxon>
        <taxon>Fabales</taxon>
        <taxon>Fabaceae</taxon>
        <taxon>Papilionoideae</taxon>
        <taxon>50 kb inversion clade</taxon>
        <taxon>NPAAA clade</taxon>
        <taxon>indigoferoid/millettioid clade</taxon>
        <taxon>Phaseoleae</taxon>
        <taxon>Vigna</taxon>
    </lineage>
</organism>
<sequence length="77" mass="8366">MRGTVVRTDILAQASSSCLGENSGNSSRFLLERSPRRRAVFFSDELSHPGETASPKREFAKPSRGTVAVSPKRESTA</sequence>
<dbReference type="EMBL" id="CP039355">
    <property type="protein sequence ID" value="QCE14765.1"/>
    <property type="molecule type" value="Genomic_DNA"/>
</dbReference>
<proteinExistence type="predicted"/>
<evidence type="ECO:0000256" key="1">
    <source>
        <dbReference type="SAM" id="MobiDB-lite"/>
    </source>
</evidence>
<dbReference type="Proteomes" id="UP000501690">
    <property type="component" value="Linkage Group LG11"/>
</dbReference>
<evidence type="ECO:0000313" key="2">
    <source>
        <dbReference type="EMBL" id="QCE14765.1"/>
    </source>
</evidence>
<reference evidence="2 3" key="1">
    <citation type="submission" date="2019-04" db="EMBL/GenBank/DDBJ databases">
        <title>An improved genome assembly and genetic linkage map for asparagus bean, Vigna unguiculata ssp. sesquipedialis.</title>
        <authorList>
            <person name="Xia Q."/>
            <person name="Zhang R."/>
            <person name="Dong Y."/>
        </authorList>
    </citation>
    <scope>NUCLEOTIDE SEQUENCE [LARGE SCALE GENOMIC DNA]</scope>
    <source>
        <tissue evidence="2">Leaf</tissue>
    </source>
</reference>
<dbReference type="AlphaFoldDB" id="A0A4D6NR47"/>
<gene>
    <name evidence="2" type="ORF">DEO72_LG11g1771</name>
</gene>